<feature type="transmembrane region" description="Helical" evidence="5">
    <location>
        <begin position="227"/>
        <end position="246"/>
    </location>
</feature>
<evidence type="ECO:0000256" key="2">
    <source>
        <dbReference type="ARBA" id="ARBA00022692"/>
    </source>
</evidence>
<evidence type="ECO:0000313" key="6">
    <source>
        <dbReference type="EMBL" id="RUS67121.1"/>
    </source>
</evidence>
<keyword evidence="7" id="KW-1185">Reference proteome</keyword>
<dbReference type="NCBIfam" id="TIGR00945">
    <property type="entry name" value="tatC"/>
    <property type="match status" value="1"/>
</dbReference>
<dbReference type="PANTHER" id="PTHR30371:SF0">
    <property type="entry name" value="SEC-INDEPENDENT PROTEIN TRANSLOCASE PROTEIN TATC, CHLOROPLASTIC-RELATED"/>
    <property type="match status" value="1"/>
</dbReference>
<dbReference type="PROSITE" id="PS01218">
    <property type="entry name" value="TATC"/>
    <property type="match status" value="1"/>
</dbReference>
<feature type="transmembrane region" description="Helical" evidence="5">
    <location>
        <begin position="168"/>
        <end position="194"/>
    </location>
</feature>
<dbReference type="GO" id="GO:0043953">
    <property type="term" value="P:protein transport by the Tat complex"/>
    <property type="evidence" value="ECO:0007669"/>
    <property type="project" value="UniProtKB-UniRule"/>
</dbReference>
<evidence type="ECO:0000256" key="5">
    <source>
        <dbReference type="HAMAP-Rule" id="MF_00902"/>
    </source>
</evidence>
<dbReference type="PRINTS" id="PR01840">
    <property type="entry name" value="TATCFAMILY"/>
</dbReference>
<feature type="transmembrane region" description="Helical" evidence="5">
    <location>
        <begin position="32"/>
        <end position="52"/>
    </location>
</feature>
<name>A0A433SEE5_9BURK</name>
<proteinExistence type="inferred from homology"/>
<keyword evidence="4 5" id="KW-0472">Membrane</keyword>
<dbReference type="OrthoDB" id="9777044at2"/>
<dbReference type="RefSeq" id="WP_126978934.1">
    <property type="nucleotide sequence ID" value="NZ_PQSP01000002.1"/>
</dbReference>
<evidence type="ECO:0000256" key="3">
    <source>
        <dbReference type="ARBA" id="ARBA00022989"/>
    </source>
</evidence>
<reference evidence="6 7" key="1">
    <citation type="submission" date="2018-01" db="EMBL/GenBank/DDBJ databases">
        <title>Saezia sanguinis gen. nov., sp. nov., in the order Burkholderiales isolated from human blood.</title>
        <authorList>
            <person name="Medina-Pascual M.J."/>
            <person name="Valdezate S."/>
            <person name="Monzon S."/>
            <person name="Cuesta I."/>
            <person name="Carrasco G."/>
            <person name="Villalon P."/>
            <person name="Saez-Nieto J.A."/>
        </authorList>
    </citation>
    <scope>NUCLEOTIDE SEQUENCE [LARGE SCALE GENOMIC DNA]</scope>
    <source>
        <strain evidence="6 7">CNM695-12</strain>
    </source>
</reference>
<keyword evidence="5" id="KW-0653">Protein transport</keyword>
<dbReference type="HAMAP" id="MF_00902">
    <property type="entry name" value="TatC"/>
    <property type="match status" value="1"/>
</dbReference>
<dbReference type="GO" id="GO:0033281">
    <property type="term" value="C:TAT protein transport complex"/>
    <property type="evidence" value="ECO:0007669"/>
    <property type="project" value="UniProtKB-UniRule"/>
</dbReference>
<dbReference type="GO" id="GO:0065002">
    <property type="term" value="P:intracellular protein transmembrane transport"/>
    <property type="evidence" value="ECO:0007669"/>
    <property type="project" value="TreeGrafter"/>
</dbReference>
<comment type="similarity">
    <text evidence="5">Belongs to the TatC family.</text>
</comment>
<dbReference type="InterPro" id="IPR002033">
    <property type="entry name" value="TatC"/>
</dbReference>
<keyword evidence="5" id="KW-1003">Cell membrane</keyword>
<dbReference type="GO" id="GO:0009977">
    <property type="term" value="F:proton motive force dependent protein transmembrane transporter activity"/>
    <property type="evidence" value="ECO:0007669"/>
    <property type="project" value="TreeGrafter"/>
</dbReference>
<dbReference type="Pfam" id="PF00902">
    <property type="entry name" value="TatC"/>
    <property type="match status" value="1"/>
</dbReference>
<keyword evidence="3 5" id="KW-1133">Transmembrane helix</keyword>
<evidence type="ECO:0000256" key="4">
    <source>
        <dbReference type="ARBA" id="ARBA00023136"/>
    </source>
</evidence>
<evidence type="ECO:0000313" key="7">
    <source>
        <dbReference type="Proteomes" id="UP000286947"/>
    </source>
</evidence>
<keyword evidence="5" id="KW-0813">Transport</keyword>
<dbReference type="EMBL" id="PQSP01000002">
    <property type="protein sequence ID" value="RUS67121.1"/>
    <property type="molecule type" value="Genomic_DNA"/>
</dbReference>
<dbReference type="Proteomes" id="UP000286947">
    <property type="component" value="Unassembled WGS sequence"/>
</dbReference>
<accession>A0A433SEE5</accession>
<feature type="transmembrane region" description="Helical" evidence="5">
    <location>
        <begin position="88"/>
        <end position="109"/>
    </location>
</feature>
<comment type="subunit">
    <text evidence="5">The Tat system comprises two distinct complexes: a TatABC complex, containing multiple copies of TatA, TatB and TatC subunits, and a separate TatA complex, containing only TatA subunits. Substrates initially bind to the TatABC complex, which probably triggers association of the separate TatA complex to form the active translocon.</text>
</comment>
<feature type="transmembrane region" description="Helical" evidence="5">
    <location>
        <begin position="121"/>
        <end position="148"/>
    </location>
</feature>
<evidence type="ECO:0000256" key="1">
    <source>
        <dbReference type="ARBA" id="ARBA00004141"/>
    </source>
</evidence>
<dbReference type="AlphaFoldDB" id="A0A433SEE5"/>
<comment type="caution">
    <text evidence="6">The sequence shown here is derived from an EMBL/GenBank/DDBJ whole genome shotgun (WGS) entry which is preliminary data.</text>
</comment>
<feature type="transmembrane region" description="Helical" evidence="5">
    <location>
        <begin position="206"/>
        <end position="221"/>
    </location>
</feature>
<keyword evidence="2 5" id="KW-0812">Transmembrane</keyword>
<dbReference type="InterPro" id="IPR019820">
    <property type="entry name" value="Sec-indep_translocase_CS"/>
</dbReference>
<organism evidence="6 7">
    <name type="scientific">Saezia sanguinis</name>
    <dbReference type="NCBI Taxonomy" id="1965230"/>
    <lineage>
        <taxon>Bacteria</taxon>
        <taxon>Pseudomonadati</taxon>
        <taxon>Pseudomonadota</taxon>
        <taxon>Betaproteobacteria</taxon>
        <taxon>Burkholderiales</taxon>
        <taxon>Saeziaceae</taxon>
        <taxon>Saezia</taxon>
    </lineage>
</organism>
<keyword evidence="5" id="KW-0811">Translocation</keyword>
<dbReference type="PANTHER" id="PTHR30371">
    <property type="entry name" value="SEC-INDEPENDENT PROTEIN TRANSLOCASE PROTEIN TATC"/>
    <property type="match status" value="1"/>
</dbReference>
<protein>
    <recommendedName>
        <fullName evidence="5">Sec-independent protein translocase protein TatC</fullName>
    </recommendedName>
</protein>
<gene>
    <name evidence="5 6" type="primary">tatC</name>
    <name evidence="6" type="ORF">CUZ56_01060</name>
</gene>
<comment type="function">
    <text evidence="5">Part of the twin-arginine translocation (Tat) system that transports large folded proteins containing a characteristic twin-arginine motif in their signal peptide across membranes. Together with TatB, TatC is part of a receptor directly interacting with Tat signal peptides.</text>
</comment>
<sequence length="269" mass="29614">MSSTPSPNNQDDELAGTEQPFMEHLIELRTRLIRAVLSIAVVAIALAIWPGANQLFDWLAWPLVSHLPNGEKMIAIGVISPFMTPLKVLLMTALVIALPVVLYQVWAFVAPGLYRSEKRLVLPLVISSTLLFFLGMAFCYFFVFGKVFTFILHFAPQSITYAPDIDQYLSFALTLFLAFGIAFEVPIVVVVLVSLGVVSVEKLKEVRGYVIVSSFIVAAIVTPPDVISQLLLAIPMCLLYEIGIWVSKLARTKSVDGQGAPERSEKESA</sequence>
<comment type="subcellular location">
    <subcellularLocation>
        <location evidence="5">Cell membrane</location>
        <topology evidence="5">Multi-pass membrane protein</topology>
    </subcellularLocation>
    <subcellularLocation>
        <location evidence="1">Membrane</location>
        <topology evidence="1">Multi-pass membrane protein</topology>
    </subcellularLocation>
</comment>